<keyword evidence="7 14" id="KW-1133">Transmembrane helix</keyword>
<feature type="transmembrane region" description="Helical" evidence="14">
    <location>
        <begin position="161"/>
        <end position="180"/>
    </location>
</feature>
<keyword evidence="9" id="KW-0406">Ion transport</keyword>
<evidence type="ECO:0000256" key="4">
    <source>
        <dbReference type="ARBA" id="ARBA00022475"/>
    </source>
</evidence>
<keyword evidence="4" id="KW-1003">Cell membrane</keyword>
<dbReference type="Proteomes" id="UP001501556">
    <property type="component" value="Unassembled WGS sequence"/>
</dbReference>
<comment type="caution">
    <text evidence="15">The sequence shown here is derived from an EMBL/GenBank/DDBJ whole genome shotgun (WGS) entry which is preliminary data.</text>
</comment>
<dbReference type="Gene3D" id="1.20.1730.10">
    <property type="entry name" value="Sodium/glucose cotransporter"/>
    <property type="match status" value="1"/>
</dbReference>
<keyword evidence="3" id="KW-0813">Transport</keyword>
<reference evidence="16" key="1">
    <citation type="journal article" date="2019" name="Int. J. Syst. Evol. Microbiol.">
        <title>The Global Catalogue of Microorganisms (GCM) 10K type strain sequencing project: providing services to taxonomists for standard genome sequencing and annotation.</title>
        <authorList>
            <consortium name="The Broad Institute Genomics Platform"/>
            <consortium name="The Broad Institute Genome Sequencing Center for Infectious Disease"/>
            <person name="Wu L."/>
            <person name="Ma J."/>
        </authorList>
    </citation>
    <scope>NUCLEOTIDE SEQUENCE [LARGE SCALE GENOMIC DNA]</scope>
    <source>
        <strain evidence="16">JCM 17217</strain>
    </source>
</reference>
<feature type="transmembrane region" description="Helical" evidence="14">
    <location>
        <begin position="385"/>
        <end position="403"/>
    </location>
</feature>
<feature type="transmembrane region" description="Helical" evidence="14">
    <location>
        <begin position="415"/>
        <end position="437"/>
    </location>
</feature>
<evidence type="ECO:0000256" key="8">
    <source>
        <dbReference type="ARBA" id="ARBA00023053"/>
    </source>
</evidence>
<dbReference type="PANTHER" id="PTHR48086:SF3">
    <property type="entry name" value="SODIUM_PROLINE SYMPORTER"/>
    <property type="match status" value="1"/>
</dbReference>
<evidence type="ECO:0000313" key="15">
    <source>
        <dbReference type="EMBL" id="GAA3973720.1"/>
    </source>
</evidence>
<feature type="transmembrane region" description="Helical" evidence="14">
    <location>
        <begin position="329"/>
        <end position="349"/>
    </location>
</feature>
<feature type="transmembrane region" description="Helical" evidence="14">
    <location>
        <begin position="132"/>
        <end position="155"/>
    </location>
</feature>
<evidence type="ECO:0000256" key="7">
    <source>
        <dbReference type="ARBA" id="ARBA00022989"/>
    </source>
</evidence>
<keyword evidence="11" id="KW-0739">Sodium transport</keyword>
<sequence>MPGIATPQQVTATAILLACYAAVILFFVVRGALKIKSMSDYAVGSVRFSPVAVGLSLAASMTSAATFIINPGFVAINGLSAMLSFGVVMPLASMVSLVVFTKGFRKHGQTVKAHTLAQWIGSRFQSAGLTRYFGWLSLLLITFIVLICVGLTQVLSNALNAPPLPVLVSVVVFIFGYMMFGGANSMVYTNTIQASLKLLVAIVLLTSGYEHFSQGVHGFVAKLATIDPALTHATNPGSYLFRDYFEIIICQIVIGTAIVCQPHLITKSLLLDSEKDVNRYLLTAVAVLMVFFSVVFVGLYARMAFPGLMLNGQELKMDKIMSAYVVREFPVYVGLLVIMGLISAGISTLESLIQSLSSTITADIIRPLLPATAFAGPGGFGREILLNRAVIAALGGVAIWLSYDQFINAKLSVAIFAQTGVYAYFAAAFVPVSFGIFLRDAPRIAVTMASVTALLVHFAVYFGRLTPYMQAPVRNPGVSAALGIMASVAVGGAWYLARRRVGVSEETEAAGVVVETPETPVQLTIERHAELAEASLPQQ</sequence>
<dbReference type="EMBL" id="BAABDI010000011">
    <property type="protein sequence ID" value="GAA3973720.1"/>
    <property type="molecule type" value="Genomic_DNA"/>
</dbReference>
<evidence type="ECO:0000256" key="10">
    <source>
        <dbReference type="ARBA" id="ARBA00023136"/>
    </source>
</evidence>
<protein>
    <recommendedName>
        <fullName evidence="17">Sodium/pantothenate symporter</fullName>
    </recommendedName>
</protein>
<proteinExistence type="inferred from homology"/>
<evidence type="ECO:0008006" key="17">
    <source>
        <dbReference type="Google" id="ProtNLM"/>
    </source>
</evidence>
<feature type="transmembrane region" description="Helical" evidence="14">
    <location>
        <begin position="244"/>
        <end position="265"/>
    </location>
</feature>
<feature type="transmembrane region" description="Helical" evidence="14">
    <location>
        <begin position="277"/>
        <end position="301"/>
    </location>
</feature>
<dbReference type="PROSITE" id="PS50283">
    <property type="entry name" value="NA_SOLUT_SYMP_3"/>
    <property type="match status" value="1"/>
</dbReference>
<evidence type="ECO:0000256" key="14">
    <source>
        <dbReference type="SAM" id="Phobius"/>
    </source>
</evidence>
<evidence type="ECO:0000256" key="5">
    <source>
        <dbReference type="ARBA" id="ARBA00022692"/>
    </source>
</evidence>
<evidence type="ECO:0000256" key="1">
    <source>
        <dbReference type="ARBA" id="ARBA00004651"/>
    </source>
</evidence>
<name>A0ABP7PZH2_9BACT</name>
<evidence type="ECO:0000256" key="11">
    <source>
        <dbReference type="ARBA" id="ARBA00023201"/>
    </source>
</evidence>
<evidence type="ECO:0000256" key="13">
    <source>
        <dbReference type="RuleBase" id="RU362091"/>
    </source>
</evidence>
<feature type="transmembrane region" description="Helical" evidence="14">
    <location>
        <begin position="81"/>
        <end position="100"/>
    </location>
</feature>
<keyword evidence="10 14" id="KW-0472">Membrane</keyword>
<evidence type="ECO:0000256" key="6">
    <source>
        <dbReference type="ARBA" id="ARBA00022847"/>
    </source>
</evidence>
<comment type="catalytic activity">
    <reaction evidence="12">
        <text>L-proline(in) + Na(+)(in) = L-proline(out) + Na(+)(out)</text>
        <dbReference type="Rhea" id="RHEA:28967"/>
        <dbReference type="ChEBI" id="CHEBI:29101"/>
        <dbReference type="ChEBI" id="CHEBI:60039"/>
    </reaction>
</comment>
<dbReference type="PANTHER" id="PTHR48086">
    <property type="entry name" value="SODIUM/PROLINE SYMPORTER-RELATED"/>
    <property type="match status" value="1"/>
</dbReference>
<dbReference type="RefSeq" id="WP_345123606.1">
    <property type="nucleotide sequence ID" value="NZ_BAABDI010000011.1"/>
</dbReference>
<evidence type="ECO:0000256" key="9">
    <source>
        <dbReference type="ARBA" id="ARBA00023065"/>
    </source>
</evidence>
<feature type="transmembrane region" description="Helical" evidence="14">
    <location>
        <begin position="45"/>
        <end position="69"/>
    </location>
</feature>
<accession>A0ABP7PZH2</accession>
<feature type="transmembrane region" description="Helical" evidence="14">
    <location>
        <begin position="444"/>
        <end position="465"/>
    </location>
</feature>
<comment type="similarity">
    <text evidence="2 13">Belongs to the sodium:solute symporter (SSF) (TC 2.A.21) family.</text>
</comment>
<organism evidence="15 16">
    <name type="scientific">Hymenobacter antarcticus</name>
    <dbReference type="NCBI Taxonomy" id="486270"/>
    <lineage>
        <taxon>Bacteria</taxon>
        <taxon>Pseudomonadati</taxon>
        <taxon>Bacteroidota</taxon>
        <taxon>Cytophagia</taxon>
        <taxon>Cytophagales</taxon>
        <taxon>Hymenobacteraceae</taxon>
        <taxon>Hymenobacter</taxon>
    </lineage>
</organism>
<evidence type="ECO:0000256" key="3">
    <source>
        <dbReference type="ARBA" id="ARBA00022448"/>
    </source>
</evidence>
<dbReference type="Pfam" id="PF00474">
    <property type="entry name" value="SSF"/>
    <property type="match status" value="1"/>
</dbReference>
<dbReference type="InterPro" id="IPR001734">
    <property type="entry name" value="Na/solute_symporter"/>
</dbReference>
<keyword evidence="8" id="KW-0915">Sodium</keyword>
<feature type="transmembrane region" description="Helical" evidence="14">
    <location>
        <begin position="12"/>
        <end position="33"/>
    </location>
</feature>
<feature type="transmembrane region" description="Helical" evidence="14">
    <location>
        <begin position="477"/>
        <end position="497"/>
    </location>
</feature>
<evidence type="ECO:0000313" key="16">
    <source>
        <dbReference type="Proteomes" id="UP001501556"/>
    </source>
</evidence>
<keyword evidence="6" id="KW-0769">Symport</keyword>
<evidence type="ECO:0000256" key="2">
    <source>
        <dbReference type="ARBA" id="ARBA00006434"/>
    </source>
</evidence>
<keyword evidence="5 14" id="KW-0812">Transmembrane</keyword>
<evidence type="ECO:0000256" key="12">
    <source>
        <dbReference type="ARBA" id="ARBA00033708"/>
    </source>
</evidence>
<dbReference type="InterPro" id="IPR038377">
    <property type="entry name" value="Na/Glc_symporter_sf"/>
</dbReference>
<dbReference type="InterPro" id="IPR050277">
    <property type="entry name" value="Sodium:Solute_Symporter"/>
</dbReference>
<gene>
    <name evidence="15" type="ORF">GCM10022407_19390</name>
</gene>
<comment type="subcellular location">
    <subcellularLocation>
        <location evidence="1">Cell membrane</location>
        <topology evidence="1">Multi-pass membrane protein</topology>
    </subcellularLocation>
</comment>
<keyword evidence="16" id="KW-1185">Reference proteome</keyword>